<evidence type="ECO:0000313" key="2">
    <source>
        <dbReference type="Proteomes" id="UP001147747"/>
    </source>
</evidence>
<dbReference type="Proteomes" id="UP001147747">
    <property type="component" value="Unassembled WGS sequence"/>
</dbReference>
<proteinExistence type="predicted"/>
<comment type="caution">
    <text evidence="1">The sequence shown here is derived from an EMBL/GenBank/DDBJ whole genome shotgun (WGS) entry which is preliminary data.</text>
</comment>
<protein>
    <submittedName>
        <fullName evidence="1">FAD-dependent pyridine nucleotide-disulfide oxidoreductase</fullName>
    </submittedName>
</protein>
<accession>A0A9W9W013</accession>
<dbReference type="PANTHER" id="PTHR36448:SF3">
    <property type="entry name" value="CUPIN TYPE-2 DOMAIN-CONTAINING PROTEIN"/>
    <property type="match status" value="1"/>
</dbReference>
<reference evidence="1" key="1">
    <citation type="submission" date="2022-12" db="EMBL/GenBank/DDBJ databases">
        <authorList>
            <person name="Petersen C."/>
        </authorList>
    </citation>
    <scope>NUCLEOTIDE SEQUENCE</scope>
    <source>
        <strain evidence="1">IBT 29677</strain>
    </source>
</reference>
<dbReference type="InterPro" id="IPR011051">
    <property type="entry name" value="RmlC_Cupin_sf"/>
</dbReference>
<name>A0A9W9W013_9EURO</name>
<evidence type="ECO:0000313" key="1">
    <source>
        <dbReference type="EMBL" id="KAJ5392455.1"/>
    </source>
</evidence>
<dbReference type="OrthoDB" id="2446447at2759"/>
<reference evidence="1" key="2">
    <citation type="journal article" date="2023" name="IMA Fungus">
        <title>Comparative genomic study of the Penicillium genus elucidates a diverse pangenome and 15 lateral gene transfer events.</title>
        <authorList>
            <person name="Petersen C."/>
            <person name="Sorensen T."/>
            <person name="Nielsen M.R."/>
            <person name="Sondergaard T.E."/>
            <person name="Sorensen J.L."/>
            <person name="Fitzpatrick D.A."/>
            <person name="Frisvad J.C."/>
            <person name="Nielsen K.L."/>
        </authorList>
    </citation>
    <scope>NUCLEOTIDE SEQUENCE</scope>
    <source>
        <strain evidence="1">IBT 29677</strain>
    </source>
</reference>
<dbReference type="GeneID" id="81371562"/>
<dbReference type="InterPro" id="IPR047121">
    <property type="entry name" value="YjiB-like"/>
</dbReference>
<dbReference type="SUPFAM" id="SSF51182">
    <property type="entry name" value="RmlC-like cupins"/>
    <property type="match status" value="1"/>
</dbReference>
<dbReference type="EMBL" id="JAPZBU010000008">
    <property type="protein sequence ID" value="KAJ5392455.1"/>
    <property type="molecule type" value="Genomic_DNA"/>
</dbReference>
<gene>
    <name evidence="1" type="ORF">N7509_007945</name>
</gene>
<organism evidence="1 2">
    <name type="scientific">Penicillium cosmopolitanum</name>
    <dbReference type="NCBI Taxonomy" id="1131564"/>
    <lineage>
        <taxon>Eukaryota</taxon>
        <taxon>Fungi</taxon>
        <taxon>Dikarya</taxon>
        <taxon>Ascomycota</taxon>
        <taxon>Pezizomycotina</taxon>
        <taxon>Eurotiomycetes</taxon>
        <taxon>Eurotiomycetidae</taxon>
        <taxon>Eurotiales</taxon>
        <taxon>Aspergillaceae</taxon>
        <taxon>Penicillium</taxon>
    </lineage>
</organism>
<dbReference type="AlphaFoldDB" id="A0A9W9W013"/>
<keyword evidence="2" id="KW-1185">Reference proteome</keyword>
<sequence>MQEPTAYNIIPTKLIPNSPKPLLHYKNAFVREGKLDIGLAYDTFVKNGWEIQWVTQYARSMVVVSGPGRIRWGVADLDEDEEKHTYGDAREEGGLLLDVNVGDLFVIPAGVAHKNYDPFTTLPLVNCLTGNARGIESDDPREMVQGLKMKGFMMMGAYPRGENWSWGDGGDSPDFVAVWNVENPEFDPFVGSGGGGWKVLEVITNSGK</sequence>
<dbReference type="PANTHER" id="PTHR36448">
    <property type="entry name" value="BLR7373 PROTEIN"/>
    <property type="match status" value="1"/>
</dbReference>
<dbReference type="RefSeq" id="XP_056488133.1">
    <property type="nucleotide sequence ID" value="XM_056632582.1"/>
</dbReference>